<protein>
    <submittedName>
        <fullName evidence="7">Ovochymase 1</fullName>
    </submittedName>
</protein>
<dbReference type="PANTHER" id="PTHR24252:SF18">
    <property type="entry name" value="OVOCHYMASE 1"/>
    <property type="match status" value="1"/>
</dbReference>
<dbReference type="PROSITE" id="PS50240">
    <property type="entry name" value="TRYPSIN_DOM"/>
    <property type="match status" value="2"/>
</dbReference>
<feature type="chain" id="PRO_5021305611" evidence="5">
    <location>
        <begin position="20"/>
        <end position="609"/>
    </location>
</feature>
<dbReference type="Proteomes" id="UP000314982">
    <property type="component" value="Unassembled WGS sequence"/>
</dbReference>
<dbReference type="PANTHER" id="PTHR24252">
    <property type="entry name" value="ACROSIN-RELATED"/>
    <property type="match status" value="1"/>
</dbReference>
<dbReference type="Ensembl" id="ENSHHUT00000007213.1">
    <property type="protein sequence ID" value="ENSHHUP00000007004.1"/>
    <property type="gene ID" value="ENSHHUG00000004339.1"/>
</dbReference>
<dbReference type="InterPro" id="IPR009003">
    <property type="entry name" value="Peptidase_S1_PA"/>
</dbReference>
<reference evidence="7" key="2">
    <citation type="submission" date="2025-08" db="UniProtKB">
        <authorList>
            <consortium name="Ensembl"/>
        </authorList>
    </citation>
    <scope>IDENTIFICATION</scope>
</reference>
<name>A0A4W5K4S9_9TELE</name>
<dbReference type="GO" id="GO:0006508">
    <property type="term" value="P:proteolysis"/>
    <property type="evidence" value="ECO:0007669"/>
    <property type="project" value="UniProtKB-KW"/>
</dbReference>
<keyword evidence="3" id="KW-0720">Serine protease</keyword>
<feature type="signal peptide" evidence="5">
    <location>
        <begin position="1"/>
        <end position="19"/>
    </location>
</feature>
<evidence type="ECO:0000256" key="5">
    <source>
        <dbReference type="SAM" id="SignalP"/>
    </source>
</evidence>
<evidence type="ECO:0000256" key="3">
    <source>
        <dbReference type="ARBA" id="ARBA00022825"/>
    </source>
</evidence>
<evidence type="ECO:0000256" key="4">
    <source>
        <dbReference type="ARBA" id="ARBA00023157"/>
    </source>
</evidence>
<reference evidence="8" key="1">
    <citation type="submission" date="2018-06" db="EMBL/GenBank/DDBJ databases">
        <title>Genome assembly of Danube salmon.</title>
        <authorList>
            <person name="Macqueen D.J."/>
            <person name="Gundappa M.K."/>
        </authorList>
    </citation>
    <scope>NUCLEOTIDE SEQUENCE [LARGE SCALE GENOMIC DNA]</scope>
</reference>
<keyword evidence="1" id="KW-0645">Protease</keyword>
<dbReference type="FunFam" id="2.40.10.10:FF:000118">
    <property type="entry name" value="Chymotrypsinogen A"/>
    <property type="match status" value="1"/>
</dbReference>
<dbReference type="STRING" id="62062.ENSHHUP00000007004"/>
<dbReference type="InterPro" id="IPR043504">
    <property type="entry name" value="Peptidase_S1_PA_chymotrypsin"/>
</dbReference>
<keyword evidence="2" id="KW-0378">Hydrolase</keyword>
<dbReference type="PROSITE" id="PS00134">
    <property type="entry name" value="TRYPSIN_HIS"/>
    <property type="match status" value="1"/>
</dbReference>
<accession>A0A4W5K4S9</accession>
<sequence>MKMCVFLVVYLSLLGFGIQHDLHNQNEIVHNLENGALNGTEEENATLTSGFQFDDLAGVRSFVPEQEMEVRIIGGVEAWAHSWPWQVSLRFTTMPACGGAIITPQWVLTATHCFKQYNKVDFWTVMAGKHDLENPDEECQQLVGVSKIVTHKDYNRMTKMHDIALVKLKTPLMFNQCVRPIEIWMRPIEPKKQCTVTGWGTTRENGPRANRLQEVNVTCLSPEDCNKFYLGAVQPTMFCAGDPEGGVDACQVVTLNPDNVFYTFHCILLSYKMFCYSHLVMWLFLQGDSGGPLSCYTGSRYELAGVVSWGVGCGRAQRPGVYTKVQVYQDWINELIQGDMSMSGGITVTEESCGQSKVLTCRLDSRPAGVYETLEGEVRVGSVTEACTNSWPWQVSLQSKGRHYCSGTLIHHHWVLAPQHCHCKATVDTVVLGGHNLRFMAAQTIPVDEVFSHPHDGTFPPTSDLTLIKLSVPARFDDTVSPVCLPHEDVKLDDSWSCVTTGWGSSNSAPTVNRATLHQARLGLVNRTACRASWGEDLITDTQLCTDPAGSVSCMGDSGAPLLCQKINGVFFLFGVVTWGSPSCDISTPAVFSRLSAYHSWITNITNDI</sequence>
<dbReference type="CDD" id="cd00190">
    <property type="entry name" value="Tryp_SPc"/>
    <property type="match status" value="2"/>
</dbReference>
<evidence type="ECO:0000313" key="7">
    <source>
        <dbReference type="Ensembl" id="ENSHHUP00000007004.1"/>
    </source>
</evidence>
<keyword evidence="5" id="KW-0732">Signal</keyword>
<evidence type="ECO:0000259" key="6">
    <source>
        <dbReference type="PROSITE" id="PS50240"/>
    </source>
</evidence>
<dbReference type="SMART" id="SM00020">
    <property type="entry name" value="Tryp_SPc"/>
    <property type="match status" value="2"/>
</dbReference>
<evidence type="ECO:0000256" key="1">
    <source>
        <dbReference type="ARBA" id="ARBA00022670"/>
    </source>
</evidence>
<dbReference type="InterPro" id="IPR001254">
    <property type="entry name" value="Trypsin_dom"/>
</dbReference>
<dbReference type="Gene3D" id="2.40.10.10">
    <property type="entry name" value="Trypsin-like serine proteases"/>
    <property type="match status" value="2"/>
</dbReference>
<keyword evidence="4" id="KW-1015">Disulfide bond</keyword>
<dbReference type="SUPFAM" id="SSF50494">
    <property type="entry name" value="Trypsin-like serine proteases"/>
    <property type="match status" value="2"/>
</dbReference>
<feature type="domain" description="Peptidase S1" evidence="6">
    <location>
        <begin position="379"/>
        <end position="607"/>
    </location>
</feature>
<dbReference type="InterPro" id="IPR001314">
    <property type="entry name" value="Peptidase_S1A"/>
</dbReference>
<dbReference type="GO" id="GO:0004252">
    <property type="term" value="F:serine-type endopeptidase activity"/>
    <property type="evidence" value="ECO:0007669"/>
    <property type="project" value="InterPro"/>
</dbReference>
<proteinExistence type="predicted"/>
<evidence type="ECO:0000256" key="2">
    <source>
        <dbReference type="ARBA" id="ARBA00022801"/>
    </source>
</evidence>
<organism evidence="7 8">
    <name type="scientific">Hucho hucho</name>
    <name type="common">huchen</name>
    <dbReference type="NCBI Taxonomy" id="62062"/>
    <lineage>
        <taxon>Eukaryota</taxon>
        <taxon>Metazoa</taxon>
        <taxon>Chordata</taxon>
        <taxon>Craniata</taxon>
        <taxon>Vertebrata</taxon>
        <taxon>Euteleostomi</taxon>
        <taxon>Actinopterygii</taxon>
        <taxon>Neopterygii</taxon>
        <taxon>Teleostei</taxon>
        <taxon>Protacanthopterygii</taxon>
        <taxon>Salmoniformes</taxon>
        <taxon>Salmonidae</taxon>
        <taxon>Salmoninae</taxon>
        <taxon>Hucho</taxon>
    </lineage>
</organism>
<dbReference type="FunFam" id="2.40.10.10:FF:000068">
    <property type="entry name" value="transmembrane protease serine 2"/>
    <property type="match status" value="1"/>
</dbReference>
<reference evidence="7" key="3">
    <citation type="submission" date="2025-09" db="UniProtKB">
        <authorList>
            <consortium name="Ensembl"/>
        </authorList>
    </citation>
    <scope>IDENTIFICATION</scope>
</reference>
<dbReference type="AlphaFoldDB" id="A0A4W5K4S9"/>
<feature type="domain" description="Peptidase S1" evidence="6">
    <location>
        <begin position="72"/>
        <end position="337"/>
    </location>
</feature>
<keyword evidence="8" id="KW-1185">Reference proteome</keyword>
<dbReference type="PRINTS" id="PR00722">
    <property type="entry name" value="CHYMOTRYPSIN"/>
</dbReference>
<evidence type="ECO:0000313" key="8">
    <source>
        <dbReference type="Proteomes" id="UP000314982"/>
    </source>
</evidence>
<dbReference type="Pfam" id="PF00089">
    <property type="entry name" value="Trypsin"/>
    <property type="match status" value="3"/>
</dbReference>
<dbReference type="GeneTree" id="ENSGT00940000163017"/>
<dbReference type="InterPro" id="IPR018114">
    <property type="entry name" value="TRYPSIN_HIS"/>
</dbReference>